<evidence type="ECO:0000313" key="1">
    <source>
        <dbReference type="EMBL" id="SIS09056.1"/>
    </source>
</evidence>
<dbReference type="GO" id="GO:0008757">
    <property type="term" value="F:S-adenosylmethionine-dependent methyltransferase activity"/>
    <property type="evidence" value="ECO:0007669"/>
    <property type="project" value="InterPro"/>
</dbReference>
<organism evidence="1 2">
    <name type="scientific">Williamsia sterculiae</name>
    <dbReference type="NCBI Taxonomy" id="1344003"/>
    <lineage>
        <taxon>Bacteria</taxon>
        <taxon>Bacillati</taxon>
        <taxon>Actinomycetota</taxon>
        <taxon>Actinomycetes</taxon>
        <taxon>Mycobacteriales</taxon>
        <taxon>Nocardiaceae</taxon>
        <taxon>Williamsia</taxon>
    </lineage>
</organism>
<reference evidence="1 2" key="1">
    <citation type="submission" date="2017-01" db="EMBL/GenBank/DDBJ databases">
        <authorList>
            <person name="Mah S.A."/>
            <person name="Swanson W.J."/>
            <person name="Moy G.W."/>
            <person name="Vacquier V.D."/>
        </authorList>
    </citation>
    <scope>NUCLEOTIDE SEQUENCE [LARGE SCALE GENOMIC DNA]</scope>
    <source>
        <strain evidence="1 2">CPCC 203464</strain>
    </source>
</reference>
<dbReference type="STRING" id="1344003.SAMN05445060_2610"/>
<keyword evidence="2" id="KW-1185">Reference proteome</keyword>
<sequence length="198" mass="21723">MDPDYFRKMYHDHDDPWGFTDRWYEHRKVALTTALLPRSRYGRGLEIGSSIGVLSAELARRCDGLLCLELEPRAAELAAERVRSFGDRVHIRVTDFFADRPAGPFDLIVLSEVLYYASADQLAATVDWLPVALAAGGAVIAVHWRHPVAEYPLTGDQVHDTLTAGGLAVAATYQDADLRADVLIHPQTPSVAADGGLV</sequence>
<dbReference type="Gene3D" id="3.40.50.150">
    <property type="entry name" value="Vaccinia Virus protein VP39"/>
    <property type="match status" value="1"/>
</dbReference>
<accession>A0A1N7G9A3</accession>
<dbReference type="InterPro" id="IPR029063">
    <property type="entry name" value="SAM-dependent_MTases_sf"/>
</dbReference>
<proteinExistence type="predicted"/>
<dbReference type="RefSeq" id="WP_234974390.1">
    <property type="nucleotide sequence ID" value="NZ_FTNT01000007.1"/>
</dbReference>
<dbReference type="EMBL" id="FTNT01000007">
    <property type="protein sequence ID" value="SIS09056.1"/>
    <property type="molecule type" value="Genomic_DNA"/>
</dbReference>
<protein>
    <submittedName>
        <fullName evidence="1">Nodulation protein S (NodS)</fullName>
    </submittedName>
</protein>
<dbReference type="AlphaFoldDB" id="A0A1N7G9A3"/>
<dbReference type="Proteomes" id="UP000186218">
    <property type="component" value="Unassembled WGS sequence"/>
</dbReference>
<name>A0A1N7G9A3_9NOCA</name>
<dbReference type="SUPFAM" id="SSF53335">
    <property type="entry name" value="S-adenosyl-L-methionine-dependent methyltransferases"/>
    <property type="match status" value="1"/>
</dbReference>
<gene>
    <name evidence="1" type="ORF">SAMN05445060_2610</name>
</gene>
<dbReference type="Pfam" id="PF05401">
    <property type="entry name" value="NodS"/>
    <property type="match status" value="1"/>
</dbReference>
<dbReference type="GO" id="GO:0009312">
    <property type="term" value="P:oligosaccharide biosynthetic process"/>
    <property type="evidence" value="ECO:0007669"/>
    <property type="project" value="InterPro"/>
</dbReference>
<dbReference type="InterPro" id="IPR008715">
    <property type="entry name" value="SAM-MeTfrase_NodS-like"/>
</dbReference>
<evidence type="ECO:0000313" key="2">
    <source>
        <dbReference type="Proteomes" id="UP000186218"/>
    </source>
</evidence>
<dbReference type="CDD" id="cd02440">
    <property type="entry name" value="AdoMet_MTases"/>
    <property type="match status" value="1"/>
</dbReference>